<comment type="caution">
    <text evidence="1">The sequence shown here is derived from an EMBL/GenBank/DDBJ whole genome shotgun (WGS) entry which is preliminary data.</text>
</comment>
<evidence type="ECO:0008006" key="2">
    <source>
        <dbReference type="Google" id="ProtNLM"/>
    </source>
</evidence>
<protein>
    <recommendedName>
        <fullName evidence="2">Nucleoside transporter/FeoB GTPase Gate domain-containing protein</fullName>
    </recommendedName>
</protein>
<dbReference type="EMBL" id="VSSQ01043996">
    <property type="protein sequence ID" value="MPM97774.1"/>
    <property type="molecule type" value="Genomic_DNA"/>
</dbReference>
<organism evidence="1">
    <name type="scientific">bioreactor metagenome</name>
    <dbReference type="NCBI Taxonomy" id="1076179"/>
    <lineage>
        <taxon>unclassified sequences</taxon>
        <taxon>metagenomes</taxon>
        <taxon>ecological metagenomes</taxon>
    </lineage>
</organism>
<gene>
    <name evidence="1" type="ORF">SDC9_144951</name>
</gene>
<accession>A0A645E7C6</accession>
<sequence length="134" mass="15203">MTVLIFSLSILQRILSEFGVIRWISKFLRIPLAIFGLPAKTSFLWIVANTLGLAYGAVVMIEEYESGKVNKSDIDLLNHHIAISHSNLEDVILLTSVGGMFWWLLLSRWAMSLLLVWELKAEMAIRKKILTFVG</sequence>
<name>A0A645E7C6_9ZZZZ</name>
<dbReference type="AlphaFoldDB" id="A0A645E7C6"/>
<evidence type="ECO:0000313" key="1">
    <source>
        <dbReference type="EMBL" id="MPM97774.1"/>
    </source>
</evidence>
<proteinExistence type="predicted"/>
<reference evidence="1" key="1">
    <citation type="submission" date="2019-08" db="EMBL/GenBank/DDBJ databases">
        <authorList>
            <person name="Kucharzyk K."/>
            <person name="Murdoch R.W."/>
            <person name="Higgins S."/>
            <person name="Loffler F."/>
        </authorList>
    </citation>
    <scope>NUCLEOTIDE SEQUENCE</scope>
</reference>